<comment type="caution">
    <text evidence="1">The sequence shown here is derived from an EMBL/GenBank/DDBJ whole genome shotgun (WGS) entry which is preliminary data.</text>
</comment>
<accession>A0A8J3M3W6</accession>
<dbReference type="Proteomes" id="UP000630097">
    <property type="component" value="Unassembled WGS sequence"/>
</dbReference>
<gene>
    <name evidence="1" type="ORF">Pka01_17480</name>
</gene>
<protein>
    <submittedName>
        <fullName evidence="1">Uncharacterized protein</fullName>
    </submittedName>
</protein>
<keyword evidence="2" id="KW-1185">Reference proteome</keyword>
<evidence type="ECO:0000313" key="1">
    <source>
        <dbReference type="EMBL" id="GIG78621.1"/>
    </source>
</evidence>
<name>A0A8J3M3W6_9ACTN</name>
<evidence type="ECO:0000313" key="2">
    <source>
        <dbReference type="Proteomes" id="UP000630097"/>
    </source>
</evidence>
<dbReference type="AlphaFoldDB" id="A0A8J3M3W6"/>
<organism evidence="1 2">
    <name type="scientific">Planotetraspora kaengkrachanensis</name>
    <dbReference type="NCBI Taxonomy" id="575193"/>
    <lineage>
        <taxon>Bacteria</taxon>
        <taxon>Bacillati</taxon>
        <taxon>Actinomycetota</taxon>
        <taxon>Actinomycetes</taxon>
        <taxon>Streptosporangiales</taxon>
        <taxon>Streptosporangiaceae</taxon>
        <taxon>Planotetraspora</taxon>
    </lineage>
</organism>
<dbReference type="EMBL" id="BONV01000005">
    <property type="protein sequence ID" value="GIG78621.1"/>
    <property type="molecule type" value="Genomic_DNA"/>
</dbReference>
<proteinExistence type="predicted"/>
<sequence>MYGRVAHGSAVDASGFLGVGVGTVSDAGVVDGVVDGVGAVLGAAVVDAVRPMPARVADAGMTSPSVSPTAIAATLITMSARRVLVYRFKRSSPLRCGPGHDGRAAVGRPVERSVMAAS</sequence>
<reference evidence="1 2" key="1">
    <citation type="submission" date="2021-01" db="EMBL/GenBank/DDBJ databases">
        <title>Whole genome shotgun sequence of Planotetraspora kaengkrachanensis NBRC 104272.</title>
        <authorList>
            <person name="Komaki H."/>
            <person name="Tamura T."/>
        </authorList>
    </citation>
    <scope>NUCLEOTIDE SEQUENCE [LARGE SCALE GENOMIC DNA]</scope>
    <source>
        <strain evidence="1 2">NBRC 104272</strain>
    </source>
</reference>